<feature type="transmembrane region" description="Helical" evidence="2">
    <location>
        <begin position="412"/>
        <end position="431"/>
    </location>
</feature>
<dbReference type="InterPro" id="IPR027417">
    <property type="entry name" value="P-loop_NTPase"/>
</dbReference>
<keyword evidence="1" id="KW-0175">Coiled coil</keyword>
<reference evidence="4" key="1">
    <citation type="journal article" date="2023" name="ISME J.">
        <title>Emergence of putative energy parasites within Clostridia revealed by genome analysis of a novel endosymbiotic clade.</title>
        <authorList>
            <person name="Takahashi K."/>
            <person name="Kuwahara H."/>
            <person name="Horikawa Y."/>
            <person name="Izawa K."/>
            <person name="Kato D."/>
            <person name="Inagaki T."/>
            <person name="Yuki M."/>
            <person name="Ohkuma M."/>
            <person name="Hongoh Y."/>
        </authorList>
    </citation>
    <scope>NUCLEOTIDE SEQUENCE</scope>
    <source>
        <strain evidence="4">RsTa-C01</strain>
    </source>
</reference>
<dbReference type="PANTHER" id="PTHR41259">
    <property type="entry name" value="DOUBLE-STRAND BREAK REPAIR RAD50 ATPASE, PUTATIVE-RELATED"/>
    <property type="match status" value="1"/>
</dbReference>
<proteinExistence type="predicted"/>
<dbReference type="Proteomes" id="UP001335720">
    <property type="component" value="Chromosome"/>
</dbReference>
<dbReference type="InterPro" id="IPR038734">
    <property type="entry name" value="YhaN_AAA"/>
</dbReference>
<feature type="transmembrane region" description="Helical" evidence="2">
    <location>
        <begin position="389"/>
        <end position="406"/>
    </location>
</feature>
<evidence type="ECO:0000313" key="4">
    <source>
        <dbReference type="EMBL" id="BED92482.1"/>
    </source>
</evidence>
<keyword evidence="2" id="KW-0812">Transmembrane</keyword>
<keyword evidence="2" id="KW-1133">Transmembrane helix</keyword>
<dbReference type="Pfam" id="PF13514">
    <property type="entry name" value="AAA_27"/>
    <property type="match status" value="1"/>
</dbReference>
<evidence type="ECO:0000259" key="3">
    <source>
        <dbReference type="Pfam" id="PF13514"/>
    </source>
</evidence>
<sequence>MIISKLELTSFGKFKDFIIEFDKNFQIIYGENEFGKSTIVDFIKMMFYSKMSENLNFSSKDKAIRQKYLPWNSRNLFGTIEFLDQKYNKFRVIKKFSVDSNRDLVSVIKLNTFENIDMEKNLEIGEKFLGLDLKSFERSCFIKNLGRAEFQEKTKKDMISDRILKIVTGTESEKFSEKEVLNRLEKAILDLNNPKALKYTGKIPKLRNEIYDLKIQMRELEIEIQNQERYQEELKKLENLLNEKDKLKKTLFNIQSKNKLAQLEKVLKKFKDLNDLNKNLKNYNLSFENIKDLLNKLILIENKIEKNLENLKNLKEANDLKDILIISEEEFIDFKRKISKKNEYVNALKFIDVLDLDSLKSQEKIFEISKSNKEEAEQIFEKFYNKIKIFNYIFSIYFIISLIFIIKYNYYFIIFNIILSLLYFYFIKSSIKKNTDILEKNKHDFDLSSQKLYNQKRNIRCRMDKISQDVFELESMDLDNANENIIFLNGKVNKYDFEINNILKNFGCINELDFERKYKESSEKLKIIEQISSMDFKINILKFEFIEKFKNLNLIINSYDDCKNKFYEIKNLLKKIFLLEKELINSLNLLEIKNFEDLKNEFENLSLKIDLSNDFNFKIDEVEQKILNLEKMNLNQKCFDIKSKIKIPEKTLNQVDKEIQKQEQNLKNMEKYLKSLEKAKLTIEISGKNIREKIVPKLDQKASAIFRIFTNDKYKSLKITENYGILVNKNISCEKLSSGTIDQAYLSMRIAISDLISEGKNLPIIMDDVLIQYDNKRLKSTLELLKNLKNQVLIFSCKI</sequence>
<feature type="coiled-coil region" evidence="1">
    <location>
        <begin position="203"/>
        <end position="317"/>
    </location>
</feature>
<dbReference type="SUPFAM" id="SSF52540">
    <property type="entry name" value="P-loop containing nucleoside triphosphate hydrolases"/>
    <property type="match status" value="1"/>
</dbReference>
<evidence type="ECO:0000256" key="1">
    <source>
        <dbReference type="SAM" id="Coils"/>
    </source>
</evidence>
<feature type="domain" description="YhaN AAA" evidence="3">
    <location>
        <begin position="1"/>
        <end position="53"/>
    </location>
</feature>
<evidence type="ECO:0000256" key="2">
    <source>
        <dbReference type="SAM" id="Phobius"/>
    </source>
</evidence>
<keyword evidence="2" id="KW-0472">Membrane</keyword>
<dbReference type="KEGG" id="ptrh:RsTaC01_0217"/>
<organism evidence="4">
    <name type="scientific">Candidatus Paraimprobicoccus trichonymphae</name>
    <dbReference type="NCBI Taxonomy" id="3033793"/>
    <lineage>
        <taxon>Bacteria</taxon>
        <taxon>Bacillati</taxon>
        <taxon>Bacillota</taxon>
        <taxon>Clostridia</taxon>
        <taxon>Candidatus Paraimprobicoccus</taxon>
    </lineage>
</organism>
<dbReference type="PANTHER" id="PTHR41259:SF1">
    <property type="entry name" value="DOUBLE-STRAND BREAK REPAIR RAD50 ATPASE, PUTATIVE-RELATED"/>
    <property type="match status" value="1"/>
</dbReference>
<protein>
    <submittedName>
        <fullName evidence="4">AAA family ATPase</fullName>
    </submittedName>
</protein>
<dbReference type="EMBL" id="AP027925">
    <property type="protein sequence ID" value="BED92482.1"/>
    <property type="molecule type" value="Genomic_DNA"/>
</dbReference>
<accession>A0AA48I3Y3</accession>
<feature type="coiled-coil region" evidence="1">
    <location>
        <begin position="652"/>
        <end position="679"/>
    </location>
</feature>
<gene>
    <name evidence="4" type="ORF">RsTaC01_0217</name>
</gene>
<name>A0AA48I3Y3_9FIRM</name>
<dbReference type="AlphaFoldDB" id="A0AA48I3Y3"/>
<dbReference type="Gene3D" id="3.40.50.300">
    <property type="entry name" value="P-loop containing nucleotide triphosphate hydrolases"/>
    <property type="match status" value="2"/>
</dbReference>